<dbReference type="InterPro" id="IPR002636">
    <property type="entry name" value="DUF29"/>
</dbReference>
<evidence type="ECO:0008006" key="3">
    <source>
        <dbReference type="Google" id="ProtNLM"/>
    </source>
</evidence>
<dbReference type="Proteomes" id="UP000031623">
    <property type="component" value="Chromosome"/>
</dbReference>
<protein>
    <recommendedName>
        <fullName evidence="3">DUF29 domain-containing protein</fullName>
    </recommendedName>
</protein>
<dbReference type="Gene3D" id="1.20.1220.20">
    <property type="entry name" value="Uncharcterised protein PF01724"/>
    <property type="match status" value="1"/>
</dbReference>
<keyword evidence="2" id="KW-1185">Reference proteome</keyword>
<proteinExistence type="predicted"/>
<evidence type="ECO:0000313" key="1">
    <source>
        <dbReference type="EMBL" id="BAP54519.1"/>
    </source>
</evidence>
<dbReference type="KEGG" id="tig:THII_0222"/>
<name>A0A090ACP7_9GAMM</name>
<dbReference type="HOGENOM" id="CLU_116670_0_2_6"/>
<accession>A0A090ACP7</accession>
<reference evidence="1 2" key="1">
    <citation type="journal article" date="2014" name="ISME J.">
        <title>Ecophysiology of Thioploca ingrica as revealed by the complete genome sequence supplemented with proteomic evidence.</title>
        <authorList>
            <person name="Kojima H."/>
            <person name="Ogura Y."/>
            <person name="Yamamoto N."/>
            <person name="Togashi T."/>
            <person name="Mori H."/>
            <person name="Watanabe T."/>
            <person name="Nemoto F."/>
            <person name="Kurokawa K."/>
            <person name="Hayashi T."/>
            <person name="Fukui M."/>
        </authorList>
    </citation>
    <scope>NUCLEOTIDE SEQUENCE [LARGE SCALE GENOMIC DNA]</scope>
</reference>
<evidence type="ECO:0000313" key="2">
    <source>
        <dbReference type="Proteomes" id="UP000031623"/>
    </source>
</evidence>
<dbReference type="STRING" id="40754.THII_0222"/>
<organism evidence="1 2">
    <name type="scientific">Thioploca ingrica</name>
    <dbReference type="NCBI Taxonomy" id="40754"/>
    <lineage>
        <taxon>Bacteria</taxon>
        <taxon>Pseudomonadati</taxon>
        <taxon>Pseudomonadota</taxon>
        <taxon>Gammaproteobacteria</taxon>
        <taxon>Thiotrichales</taxon>
        <taxon>Thiotrichaceae</taxon>
        <taxon>Thioploca</taxon>
    </lineage>
</organism>
<dbReference type="PANTHER" id="PTHR34235">
    <property type="entry name" value="SLR1203 PROTEIN-RELATED"/>
    <property type="match status" value="1"/>
</dbReference>
<sequence length="155" mass="18543">MELKREYEQDFHQWIEHHITLLRSGRFNEIDVEHLIEELEGMAGRNKHELISRLIGLIAHLLKWQFQLKQLSERWQEFDGRSWRRSIIEQRYQIAYLLESIPSLTNYLSESVNLAYPKAVNLAIDETKLPKSLFPKTCPYTVEQLIDKEFYPPSE</sequence>
<dbReference type="AlphaFoldDB" id="A0A090ACP7"/>
<dbReference type="Pfam" id="PF01724">
    <property type="entry name" value="DUF29"/>
    <property type="match status" value="1"/>
</dbReference>
<dbReference type="OrthoDB" id="5768145at2"/>
<dbReference type="EMBL" id="AP014633">
    <property type="protein sequence ID" value="BAP54519.1"/>
    <property type="molecule type" value="Genomic_DNA"/>
</dbReference>
<gene>
    <name evidence="1" type="ORF">THII_0222</name>
</gene>